<reference evidence="1 2" key="1">
    <citation type="submission" date="2019-08" db="EMBL/GenBank/DDBJ databases">
        <title>A chromosome-level genome assembly, high-density linkage maps, and genome scans reveal the genomic architecture of hybrid incompatibilities underlying speciation via character displacement in darters (Percidae: Etheostominae).</title>
        <authorList>
            <person name="Moran R.L."/>
            <person name="Catchen J.M."/>
            <person name="Fuller R.C."/>
        </authorList>
    </citation>
    <scope>NUCLEOTIDE SEQUENCE [LARGE SCALE GENOMIC DNA]</scope>
    <source>
        <strain evidence="1">EspeVRDwgs_2016</strain>
        <tissue evidence="1">Muscle</tissue>
    </source>
</reference>
<comment type="caution">
    <text evidence="1">The sequence shown here is derived from an EMBL/GenBank/DDBJ whole genome shotgun (WGS) entry which is preliminary data.</text>
</comment>
<name>A0A5J5CHG7_9PERO</name>
<accession>A0A5J5CHG7</accession>
<dbReference type="Proteomes" id="UP000327493">
    <property type="component" value="Chromosome 21"/>
</dbReference>
<protein>
    <submittedName>
        <fullName evidence="1">Uncharacterized protein</fullName>
    </submittedName>
</protein>
<dbReference type="AlphaFoldDB" id="A0A5J5CHG7"/>
<feature type="non-terminal residue" evidence="1">
    <location>
        <position position="230"/>
    </location>
</feature>
<organism evidence="1 2">
    <name type="scientific">Etheostoma spectabile</name>
    <name type="common">orangethroat darter</name>
    <dbReference type="NCBI Taxonomy" id="54343"/>
    <lineage>
        <taxon>Eukaryota</taxon>
        <taxon>Metazoa</taxon>
        <taxon>Chordata</taxon>
        <taxon>Craniata</taxon>
        <taxon>Vertebrata</taxon>
        <taxon>Euteleostomi</taxon>
        <taxon>Actinopterygii</taxon>
        <taxon>Neopterygii</taxon>
        <taxon>Teleostei</taxon>
        <taxon>Neoteleostei</taxon>
        <taxon>Acanthomorphata</taxon>
        <taxon>Eupercaria</taxon>
        <taxon>Perciformes</taxon>
        <taxon>Percoidei</taxon>
        <taxon>Percidae</taxon>
        <taxon>Etheostomatinae</taxon>
        <taxon>Etheostoma</taxon>
    </lineage>
</organism>
<keyword evidence="2" id="KW-1185">Reference proteome</keyword>
<evidence type="ECO:0000313" key="2">
    <source>
        <dbReference type="Proteomes" id="UP000327493"/>
    </source>
</evidence>
<dbReference type="EMBL" id="VOFY01000021">
    <property type="protein sequence ID" value="KAA8581274.1"/>
    <property type="molecule type" value="Genomic_DNA"/>
</dbReference>
<evidence type="ECO:0000313" key="1">
    <source>
        <dbReference type="EMBL" id="KAA8581274.1"/>
    </source>
</evidence>
<sequence>MWREERHEGVRGRGICGGWGLLERPVDNTSPSVLSSSRWSLVCLSLPSYSSLAPDKADESTPDRLRSACSQQQMSFSEGDTAPLLGCLLVYSHSQEMSLLASDESWCANPSVPPSHLRPSLLRRRHWLACLFTDHSSPFPSKVSRPGLLWFCERSIRPGRGAFSTNNPDLDLTTLTPAIVHFFTDTVVCSIIPGLLSRTDWLVGWLAGWLGAPGVSVPMSAHLSLGSAWR</sequence>
<proteinExistence type="predicted"/>
<gene>
    <name evidence="1" type="ORF">FQN60_002855</name>
</gene>